<name>A0A3P7MC75_DIBLA</name>
<dbReference type="InterPro" id="IPR001623">
    <property type="entry name" value="DnaJ_domain"/>
</dbReference>
<reference evidence="2 3" key="1">
    <citation type="submission" date="2018-11" db="EMBL/GenBank/DDBJ databases">
        <authorList>
            <consortium name="Pathogen Informatics"/>
        </authorList>
    </citation>
    <scope>NUCLEOTIDE SEQUENCE [LARGE SCALE GENOMIC DNA]</scope>
</reference>
<dbReference type="PROSITE" id="PS50076">
    <property type="entry name" value="DNAJ_2"/>
    <property type="match status" value="1"/>
</dbReference>
<organism evidence="2 3">
    <name type="scientific">Dibothriocephalus latus</name>
    <name type="common">Fish tapeworm</name>
    <name type="synonym">Diphyllobothrium latum</name>
    <dbReference type="NCBI Taxonomy" id="60516"/>
    <lineage>
        <taxon>Eukaryota</taxon>
        <taxon>Metazoa</taxon>
        <taxon>Spiralia</taxon>
        <taxon>Lophotrochozoa</taxon>
        <taxon>Platyhelminthes</taxon>
        <taxon>Cestoda</taxon>
        <taxon>Eucestoda</taxon>
        <taxon>Diphyllobothriidea</taxon>
        <taxon>Diphyllobothriidae</taxon>
        <taxon>Dibothriocephalus</taxon>
    </lineage>
</organism>
<dbReference type="GO" id="GO:0071218">
    <property type="term" value="P:cellular response to misfolded protein"/>
    <property type="evidence" value="ECO:0007669"/>
    <property type="project" value="TreeGrafter"/>
</dbReference>
<evidence type="ECO:0000313" key="2">
    <source>
        <dbReference type="EMBL" id="VDN15521.1"/>
    </source>
</evidence>
<evidence type="ECO:0000259" key="1">
    <source>
        <dbReference type="PROSITE" id="PS50076"/>
    </source>
</evidence>
<gene>
    <name evidence="2" type="ORF">DILT_LOCUS11352</name>
</gene>
<dbReference type="PANTHER" id="PTHR43908:SF3">
    <property type="entry name" value="AT29763P-RELATED"/>
    <property type="match status" value="1"/>
</dbReference>
<dbReference type="CDD" id="cd06257">
    <property type="entry name" value="DnaJ"/>
    <property type="match status" value="1"/>
</dbReference>
<dbReference type="PANTHER" id="PTHR43908">
    <property type="entry name" value="AT29763P-RELATED"/>
    <property type="match status" value="1"/>
</dbReference>
<accession>A0A3P7MC75</accession>
<dbReference type="OrthoDB" id="8830751at2759"/>
<dbReference type="SUPFAM" id="SSF46565">
    <property type="entry name" value="Chaperone J-domain"/>
    <property type="match status" value="1"/>
</dbReference>
<dbReference type="SMART" id="SM00271">
    <property type="entry name" value="DnaJ"/>
    <property type="match status" value="1"/>
</dbReference>
<dbReference type="Proteomes" id="UP000281553">
    <property type="component" value="Unassembled WGS sequence"/>
</dbReference>
<protein>
    <recommendedName>
        <fullName evidence="1">J domain-containing protein</fullName>
    </recommendedName>
</protein>
<dbReference type="EMBL" id="UYRU01062801">
    <property type="protein sequence ID" value="VDN15521.1"/>
    <property type="molecule type" value="Genomic_DNA"/>
</dbReference>
<dbReference type="Pfam" id="PF00226">
    <property type="entry name" value="DnaJ"/>
    <property type="match status" value="1"/>
</dbReference>
<dbReference type="GO" id="GO:0005789">
    <property type="term" value="C:endoplasmic reticulum membrane"/>
    <property type="evidence" value="ECO:0007669"/>
    <property type="project" value="TreeGrafter"/>
</dbReference>
<evidence type="ECO:0000313" key="3">
    <source>
        <dbReference type="Proteomes" id="UP000281553"/>
    </source>
</evidence>
<dbReference type="InterPro" id="IPR036869">
    <property type="entry name" value="J_dom_sf"/>
</dbReference>
<dbReference type="PRINTS" id="PR00625">
    <property type="entry name" value="JDOMAIN"/>
</dbReference>
<keyword evidence="3" id="KW-1185">Reference proteome</keyword>
<dbReference type="InterPro" id="IPR051100">
    <property type="entry name" value="DnaJ_subfamily_B/C"/>
</dbReference>
<dbReference type="AlphaFoldDB" id="A0A3P7MC75"/>
<feature type="domain" description="J" evidence="1">
    <location>
        <begin position="75"/>
        <end position="140"/>
    </location>
</feature>
<proteinExistence type="predicted"/>
<dbReference type="Gene3D" id="1.10.287.110">
    <property type="entry name" value="DnaJ domain"/>
    <property type="match status" value="1"/>
</dbReference>
<dbReference type="GO" id="GO:0030544">
    <property type="term" value="F:Hsp70 protein binding"/>
    <property type="evidence" value="ECO:0007669"/>
    <property type="project" value="TreeGrafter"/>
</dbReference>
<sequence>MSAATGSGINESFECCFQCIGELLSTGKKPSPKHDPKFSHFFRALDKDPLPHTLQIPPIRMEHTAAVEQVNNSKNNYEMLKVSHSATRAEIIKAYRRLAFNLHPDKNSHPGSEEAFKRIVAARAALLGETTPRLERRKKAPKNFR</sequence>